<evidence type="ECO:0000313" key="7">
    <source>
        <dbReference type="EMBL" id="MBD2870463.1"/>
    </source>
</evidence>
<dbReference type="InterPro" id="IPR020103">
    <property type="entry name" value="PsdUridine_synth_cat_dom_sf"/>
</dbReference>
<feature type="domain" description="Pseudouridine synthase RsuA/RluA-like" evidence="6">
    <location>
        <begin position="123"/>
        <end position="272"/>
    </location>
</feature>
<dbReference type="EC" id="5.4.99.-" evidence="4"/>
<dbReference type="PANTHER" id="PTHR21600:SF71">
    <property type="entry name" value="PSEUDOURIDINE SYNTHASE"/>
    <property type="match status" value="1"/>
</dbReference>
<proteinExistence type="inferred from homology"/>
<dbReference type="EMBL" id="JACXIY010000020">
    <property type="protein sequence ID" value="MBD2870463.1"/>
    <property type="molecule type" value="Genomic_DNA"/>
</dbReference>
<evidence type="ECO:0000256" key="4">
    <source>
        <dbReference type="RuleBase" id="RU362028"/>
    </source>
</evidence>
<sequence length="333" mass="37112">MLGEAKRSGRWLELDWPSLVAGSVAETEESSGTGAPAERPETVPLRAGSHPHEVRQWLLARSLFPAKWINRLFSIGGIGWNGDKLRLLAFPPLDPKADPIYRMALQPSRSAAPDVLHEDDFCLVLHKPAGMPVHESSPGQRGTLGEAAARHMLEKGDPLTIRHVHRLDDDTSGPVLYAKNDLAQWRLDEAMRLKRIDRHYVAVVQGRLAKAAGKIDLPIGKDRHHRARRRVSAGGEPAVSHYEAIADGRQFTIVRVKLETGRTHQIRVHMSHIGHPLLGDALYGGDSRVLPHQALHGEKLLFPHPWTNASMEARAPWPDWLEKLARSAIRRSK</sequence>
<comment type="caution">
    <text evidence="7">The sequence shown here is derived from an EMBL/GenBank/DDBJ whole genome shotgun (WGS) entry which is preliminary data.</text>
</comment>
<dbReference type="PANTHER" id="PTHR21600">
    <property type="entry name" value="MITOCHONDRIAL RNA PSEUDOURIDINE SYNTHASE"/>
    <property type="match status" value="1"/>
</dbReference>
<gene>
    <name evidence="7" type="ORF">IDH41_17930</name>
</gene>
<dbReference type="InterPro" id="IPR050188">
    <property type="entry name" value="RluA_PseudoU_synthase"/>
</dbReference>
<organism evidence="7 8">
    <name type="scientific">Paenibacillus arenilitoris</name>
    <dbReference type="NCBI Taxonomy" id="2772299"/>
    <lineage>
        <taxon>Bacteria</taxon>
        <taxon>Bacillati</taxon>
        <taxon>Bacillota</taxon>
        <taxon>Bacilli</taxon>
        <taxon>Bacillales</taxon>
        <taxon>Paenibacillaceae</taxon>
        <taxon>Paenibacillus</taxon>
    </lineage>
</organism>
<dbReference type="InterPro" id="IPR006225">
    <property type="entry name" value="PsdUridine_synth_RluC/D"/>
</dbReference>
<dbReference type="Proteomes" id="UP000632125">
    <property type="component" value="Unassembled WGS sequence"/>
</dbReference>
<dbReference type="Gene3D" id="3.30.2350.10">
    <property type="entry name" value="Pseudouridine synthase"/>
    <property type="match status" value="1"/>
</dbReference>
<feature type="region of interest" description="Disordered" evidence="5">
    <location>
        <begin position="23"/>
        <end position="46"/>
    </location>
</feature>
<evidence type="ECO:0000259" key="6">
    <source>
        <dbReference type="Pfam" id="PF00849"/>
    </source>
</evidence>
<keyword evidence="4" id="KW-0413">Isomerase</keyword>
<reference evidence="7" key="1">
    <citation type="submission" date="2020-09" db="EMBL/GenBank/DDBJ databases">
        <title>A novel bacterium of genus Paenibacillus, isolated from South China Sea.</title>
        <authorList>
            <person name="Huang H."/>
            <person name="Mo K."/>
            <person name="Hu Y."/>
        </authorList>
    </citation>
    <scope>NUCLEOTIDE SEQUENCE</scope>
    <source>
        <strain evidence="7">IB182493</strain>
    </source>
</reference>
<accession>A0A927CLU1</accession>
<evidence type="ECO:0000256" key="5">
    <source>
        <dbReference type="SAM" id="MobiDB-lite"/>
    </source>
</evidence>
<dbReference type="GO" id="GO:0003723">
    <property type="term" value="F:RNA binding"/>
    <property type="evidence" value="ECO:0007669"/>
    <property type="project" value="InterPro"/>
</dbReference>
<dbReference type="AlphaFoldDB" id="A0A927CLU1"/>
<dbReference type="Pfam" id="PF00849">
    <property type="entry name" value="PseudoU_synth_2"/>
    <property type="match status" value="1"/>
</dbReference>
<dbReference type="GO" id="GO:0000455">
    <property type="term" value="P:enzyme-directed rRNA pseudouridine synthesis"/>
    <property type="evidence" value="ECO:0007669"/>
    <property type="project" value="TreeGrafter"/>
</dbReference>
<dbReference type="NCBIfam" id="TIGR00005">
    <property type="entry name" value="rluA_subfam"/>
    <property type="match status" value="1"/>
</dbReference>
<dbReference type="SUPFAM" id="SSF55120">
    <property type="entry name" value="Pseudouridine synthase"/>
    <property type="match status" value="1"/>
</dbReference>
<dbReference type="InterPro" id="IPR006145">
    <property type="entry name" value="PsdUridine_synth_RsuA/RluA"/>
</dbReference>
<comment type="similarity">
    <text evidence="2 4">Belongs to the pseudouridine synthase RluA family.</text>
</comment>
<feature type="active site" evidence="3">
    <location>
        <position position="168"/>
    </location>
</feature>
<name>A0A927CLU1_9BACL</name>
<dbReference type="GO" id="GO:0009982">
    <property type="term" value="F:pseudouridine synthase activity"/>
    <property type="evidence" value="ECO:0007669"/>
    <property type="project" value="InterPro"/>
</dbReference>
<keyword evidence="8" id="KW-1185">Reference proteome</keyword>
<evidence type="ECO:0000313" key="8">
    <source>
        <dbReference type="Proteomes" id="UP000632125"/>
    </source>
</evidence>
<evidence type="ECO:0000256" key="1">
    <source>
        <dbReference type="ARBA" id="ARBA00000073"/>
    </source>
</evidence>
<protein>
    <recommendedName>
        <fullName evidence="4">Pseudouridine synthase</fullName>
        <ecNumber evidence="4">5.4.99.-</ecNumber>
    </recommendedName>
</protein>
<dbReference type="GO" id="GO:0140098">
    <property type="term" value="F:catalytic activity, acting on RNA"/>
    <property type="evidence" value="ECO:0007669"/>
    <property type="project" value="UniProtKB-ARBA"/>
</dbReference>
<dbReference type="CDD" id="cd02869">
    <property type="entry name" value="PseudoU_synth_RluA_like"/>
    <property type="match status" value="1"/>
</dbReference>
<comment type="function">
    <text evidence="4">Responsible for synthesis of pseudouridine from uracil.</text>
</comment>
<evidence type="ECO:0000256" key="3">
    <source>
        <dbReference type="PIRSR" id="PIRSR606225-1"/>
    </source>
</evidence>
<evidence type="ECO:0000256" key="2">
    <source>
        <dbReference type="ARBA" id="ARBA00010876"/>
    </source>
</evidence>
<comment type="catalytic activity">
    <reaction evidence="1 4">
        <text>a uridine in RNA = a pseudouridine in RNA</text>
        <dbReference type="Rhea" id="RHEA:48348"/>
        <dbReference type="Rhea" id="RHEA-COMP:12068"/>
        <dbReference type="Rhea" id="RHEA-COMP:12069"/>
        <dbReference type="ChEBI" id="CHEBI:65314"/>
        <dbReference type="ChEBI" id="CHEBI:65315"/>
    </reaction>
</comment>